<proteinExistence type="predicted"/>
<comment type="caution">
    <text evidence="1">The sequence shown here is derived from an EMBL/GenBank/DDBJ whole genome shotgun (WGS) entry which is preliminary data.</text>
</comment>
<organism evidence="1">
    <name type="scientific">marine sediment metagenome</name>
    <dbReference type="NCBI Taxonomy" id="412755"/>
    <lineage>
        <taxon>unclassified sequences</taxon>
        <taxon>metagenomes</taxon>
        <taxon>ecological metagenomes</taxon>
    </lineage>
</organism>
<accession>A0A0F9IQG8</accession>
<feature type="non-terminal residue" evidence="1">
    <location>
        <position position="1"/>
    </location>
</feature>
<evidence type="ECO:0000313" key="1">
    <source>
        <dbReference type="EMBL" id="KKL95970.1"/>
    </source>
</evidence>
<dbReference type="AlphaFoldDB" id="A0A0F9IQG8"/>
<reference evidence="1" key="1">
    <citation type="journal article" date="2015" name="Nature">
        <title>Complex archaea that bridge the gap between prokaryotes and eukaryotes.</title>
        <authorList>
            <person name="Spang A."/>
            <person name="Saw J.H."/>
            <person name="Jorgensen S.L."/>
            <person name="Zaremba-Niedzwiedzka K."/>
            <person name="Martijn J."/>
            <person name="Lind A.E."/>
            <person name="van Eijk R."/>
            <person name="Schleper C."/>
            <person name="Guy L."/>
            <person name="Ettema T.J."/>
        </authorList>
    </citation>
    <scope>NUCLEOTIDE SEQUENCE</scope>
</reference>
<dbReference type="EMBL" id="LAZR01018551">
    <property type="protein sequence ID" value="KKL95970.1"/>
    <property type="molecule type" value="Genomic_DNA"/>
</dbReference>
<protein>
    <submittedName>
        <fullName evidence="1">Uncharacterized protein</fullName>
    </submittedName>
</protein>
<gene>
    <name evidence="1" type="ORF">LCGC14_1849130</name>
</gene>
<sequence>AKEANLETMLLLPSPNPEHLDILDLRTVNRVKELYPSVDILELISPWITIIHKKI</sequence>
<name>A0A0F9IQG8_9ZZZZ</name>